<sequence>MIFVALAIGWAVYLLPKALRHHDEEDRRRSVEEFSDSVRVVGRGVVQTVRAHTARVAEPSDSLVEPVETRPTLTREAARNAARRRRRVLALLISTLAVVSVTSFLSYTPSFTIAIPVILIAAFLVTARLTVRAQQAVRRSAPVQQIEDDAEEPASVVVEPVETVADLDGEDTQGLSRDELAEVVGEPVLDEGGLWDPLPVTLPTYVNKARARRTVRTIEITAATTGITSSGHDAADSELAREAELQAEVEAEVDVIDTPKAAGA</sequence>
<dbReference type="EMBL" id="RJSG01000002">
    <property type="protein sequence ID" value="RNL78290.1"/>
    <property type="molecule type" value="Genomic_DNA"/>
</dbReference>
<gene>
    <name evidence="2" type="ORF">EFL95_04055</name>
</gene>
<keyword evidence="1" id="KW-1133">Transmembrane helix</keyword>
<feature type="transmembrane region" description="Helical" evidence="1">
    <location>
        <begin position="88"/>
        <end position="107"/>
    </location>
</feature>
<keyword evidence="3" id="KW-1185">Reference proteome</keyword>
<dbReference type="Proteomes" id="UP000277094">
    <property type="component" value="Unassembled WGS sequence"/>
</dbReference>
<proteinExistence type="predicted"/>
<dbReference type="AlphaFoldDB" id="A0A3N0DRN7"/>
<evidence type="ECO:0000313" key="2">
    <source>
        <dbReference type="EMBL" id="RNL78290.1"/>
    </source>
</evidence>
<name>A0A3N0DRN7_9ACTN</name>
<feature type="transmembrane region" description="Helical" evidence="1">
    <location>
        <begin position="113"/>
        <end position="131"/>
    </location>
</feature>
<accession>A0A3N0DRN7</accession>
<keyword evidence="1" id="KW-0812">Transmembrane</keyword>
<evidence type="ECO:0000256" key="1">
    <source>
        <dbReference type="SAM" id="Phobius"/>
    </source>
</evidence>
<evidence type="ECO:0000313" key="3">
    <source>
        <dbReference type="Proteomes" id="UP000277094"/>
    </source>
</evidence>
<keyword evidence="1" id="KW-0472">Membrane</keyword>
<reference evidence="2 3" key="1">
    <citation type="submission" date="2018-11" db="EMBL/GenBank/DDBJ databases">
        <authorList>
            <person name="Li F."/>
        </authorList>
    </citation>
    <scope>NUCLEOTIDE SEQUENCE [LARGE SCALE GENOMIC DNA]</scope>
    <source>
        <strain evidence="2 3">KIS18-7</strain>
    </source>
</reference>
<comment type="caution">
    <text evidence="2">The sequence shown here is derived from an EMBL/GenBank/DDBJ whole genome shotgun (WGS) entry which is preliminary data.</text>
</comment>
<protein>
    <submittedName>
        <fullName evidence="2">Uncharacterized protein</fullName>
    </submittedName>
</protein>
<organism evidence="2 3">
    <name type="scientific">Nocardioides marmorisolisilvae</name>
    <dbReference type="NCBI Taxonomy" id="1542737"/>
    <lineage>
        <taxon>Bacteria</taxon>
        <taxon>Bacillati</taxon>
        <taxon>Actinomycetota</taxon>
        <taxon>Actinomycetes</taxon>
        <taxon>Propionibacteriales</taxon>
        <taxon>Nocardioidaceae</taxon>
        <taxon>Nocardioides</taxon>
    </lineage>
</organism>